<dbReference type="PANTHER" id="PTHR12774">
    <property type="entry name" value="PEROXISOMAL BIOGENESIS FACTOR 19"/>
    <property type="match status" value="1"/>
</dbReference>
<keyword evidence="5" id="KW-0962">Peroxisome biogenesis</keyword>
<protein>
    <recommendedName>
        <fullName evidence="4">Peroxisomal biogenesis factor 19</fullName>
    </recommendedName>
    <alternativeName>
        <fullName evidence="7">Peroxin-19</fullName>
    </alternativeName>
    <alternativeName>
        <fullName evidence="8">Peroxisomal farnesylated protein</fullName>
    </alternativeName>
</protein>
<dbReference type="EMBL" id="CAWYQH010000097">
    <property type="protein sequence ID" value="CAK8683316.1"/>
    <property type="molecule type" value="Genomic_DNA"/>
</dbReference>
<evidence type="ECO:0000256" key="6">
    <source>
        <dbReference type="ARBA" id="ARBA00025898"/>
    </source>
</evidence>
<feature type="region of interest" description="Disordered" evidence="9">
    <location>
        <begin position="1"/>
        <end position="60"/>
    </location>
</feature>
<reference evidence="10 11" key="1">
    <citation type="submission" date="2024-02" db="EMBL/GenBank/DDBJ databases">
        <authorList>
            <person name="Daric V."/>
            <person name="Darras S."/>
        </authorList>
    </citation>
    <scope>NUCLEOTIDE SEQUENCE [LARGE SCALE GENOMIC DNA]</scope>
</reference>
<dbReference type="Pfam" id="PF04614">
    <property type="entry name" value="Pex19"/>
    <property type="match status" value="1"/>
</dbReference>
<dbReference type="InterPro" id="IPR006708">
    <property type="entry name" value="Pex19"/>
</dbReference>
<comment type="function">
    <text evidence="1">Necessary for early peroxisomal biogenesis. Acts both as a cytosolic chaperone and as an import receptor for peroxisomal membrane proteins (PMPs). Binds and stabilizes newly synthesized PMPs in the cytoplasm by interacting with their hydrophobic membrane-spanning domains, and targets them to the peroxisome membrane by binding to the integral membrane protein PEX3. Excludes CDKN2A from the nucleus and prevents its interaction with MDM2, which results in active degradation of TP53.</text>
</comment>
<evidence type="ECO:0000313" key="10">
    <source>
        <dbReference type="EMBL" id="CAK8683316.1"/>
    </source>
</evidence>
<evidence type="ECO:0000256" key="9">
    <source>
        <dbReference type="SAM" id="MobiDB-lite"/>
    </source>
</evidence>
<evidence type="ECO:0000256" key="1">
    <source>
        <dbReference type="ARBA" id="ARBA00003055"/>
    </source>
</evidence>
<dbReference type="Gene3D" id="1.20.120.900">
    <property type="entry name" value="Pex19, mPTS binding domain"/>
    <property type="match status" value="1"/>
</dbReference>
<evidence type="ECO:0000313" key="11">
    <source>
        <dbReference type="Proteomes" id="UP001642483"/>
    </source>
</evidence>
<sequence>MDPDLDTLLEDALADFDKPAAKPKTTPDAGPSSSSKVTSSASKLSTCPGNPNQHNLNPPTEIFKEFFDDDLTEKLQEEWATAMKELVDDSPELASQLQFMSKATESMGGCDLNKDPKKGNFDQKIKATLESMSQALDDEDISEDEIMKKMLNMGMGDSLPGDGIPDDGIPGDELGGLGMMEELMKSMLSKEMLYPPMKELCKNYPQWLENNKKTISSRDMENYQKQLSCLQKICVEFENETDSNTEDEKKTRLTRIMDNVNEMQKYGQPPEALVPNGNPSNYSSASSTGANVIHTLPKDIIMVTQLRVEFGLYFYEPDALSASPSSPPK</sequence>
<dbReference type="Proteomes" id="UP001642483">
    <property type="component" value="Unassembled WGS sequence"/>
</dbReference>
<organism evidence="10 11">
    <name type="scientific">Clavelina lepadiformis</name>
    <name type="common">Light-bulb sea squirt</name>
    <name type="synonym">Ascidia lepadiformis</name>
    <dbReference type="NCBI Taxonomy" id="159417"/>
    <lineage>
        <taxon>Eukaryota</taxon>
        <taxon>Metazoa</taxon>
        <taxon>Chordata</taxon>
        <taxon>Tunicata</taxon>
        <taxon>Ascidiacea</taxon>
        <taxon>Aplousobranchia</taxon>
        <taxon>Clavelinidae</taxon>
        <taxon>Clavelina</taxon>
    </lineage>
</organism>
<comment type="subunit">
    <text evidence="6">Interacts with a broad range of peroxisomal membrane proteins, including PEX3, PEX10, PEX11A, PEX11B, PEX12, PEX13, PEX14 and PEX16, PXMP2/PMP22, PXMP4/PMP24, SLC25A17/PMP34, ABCD1/ALDP, ABCD2/ALDRP, and ABCD3/PMP70. Also interacts with the tumor suppressor CDKN2A/p19ARF.</text>
</comment>
<evidence type="ECO:0000256" key="5">
    <source>
        <dbReference type="ARBA" id="ARBA00022593"/>
    </source>
</evidence>
<keyword evidence="11" id="KW-1185">Reference proteome</keyword>
<evidence type="ECO:0000256" key="8">
    <source>
        <dbReference type="ARBA" id="ARBA00032710"/>
    </source>
</evidence>
<feature type="compositionally biased region" description="Low complexity" evidence="9">
    <location>
        <begin position="32"/>
        <end position="46"/>
    </location>
</feature>
<dbReference type="PANTHER" id="PTHR12774:SF2">
    <property type="entry name" value="PEROXISOMAL BIOGENESIS FACTOR 19"/>
    <property type="match status" value="1"/>
</dbReference>
<comment type="similarity">
    <text evidence="3">Belongs to the peroxin-19 family.</text>
</comment>
<dbReference type="InterPro" id="IPR038322">
    <property type="entry name" value="Pex19_C_sf"/>
</dbReference>
<gene>
    <name evidence="10" type="ORF">CVLEPA_LOCUS14401</name>
</gene>
<evidence type="ECO:0000256" key="4">
    <source>
        <dbReference type="ARBA" id="ARBA00015758"/>
    </source>
</evidence>
<evidence type="ECO:0000256" key="3">
    <source>
        <dbReference type="ARBA" id="ARBA00006326"/>
    </source>
</evidence>
<comment type="subcellular location">
    <subcellularLocation>
        <location evidence="2">Peroxisome membrane</location>
        <topology evidence="2">Lipid-anchor</topology>
        <orientation evidence="2">Cytoplasmic side</orientation>
    </subcellularLocation>
</comment>
<feature type="compositionally biased region" description="Acidic residues" evidence="9">
    <location>
        <begin position="1"/>
        <end position="14"/>
    </location>
</feature>
<accession>A0ABP0FUL7</accession>
<feature type="compositionally biased region" description="Polar residues" evidence="9">
    <location>
        <begin position="47"/>
        <end position="58"/>
    </location>
</feature>
<evidence type="ECO:0000256" key="7">
    <source>
        <dbReference type="ARBA" id="ARBA00029688"/>
    </source>
</evidence>
<name>A0ABP0FUL7_CLALP</name>
<comment type="caution">
    <text evidence="10">The sequence shown here is derived from an EMBL/GenBank/DDBJ whole genome shotgun (WGS) entry which is preliminary data.</text>
</comment>
<proteinExistence type="inferred from homology"/>
<evidence type="ECO:0000256" key="2">
    <source>
        <dbReference type="ARBA" id="ARBA00004405"/>
    </source>
</evidence>